<reference evidence="1 2" key="1">
    <citation type="submission" date="2024-01" db="EMBL/GenBank/DDBJ databases">
        <title>Complete genome of Cladobotryum mycophilum ATHUM6906.</title>
        <authorList>
            <person name="Christinaki A.C."/>
            <person name="Myridakis A.I."/>
            <person name="Kouvelis V.N."/>
        </authorList>
    </citation>
    <scope>NUCLEOTIDE SEQUENCE [LARGE SCALE GENOMIC DNA]</scope>
    <source>
        <strain evidence="1 2">ATHUM6906</strain>
    </source>
</reference>
<protein>
    <recommendedName>
        <fullName evidence="3">Alpha/beta hydrolase fold-3 domain-containing protein</fullName>
    </recommendedName>
</protein>
<accession>A0ABR0S6Z5</accession>
<comment type="caution">
    <text evidence="1">The sequence shown here is derived from an EMBL/GenBank/DDBJ whole genome shotgun (WGS) entry which is preliminary data.</text>
</comment>
<organism evidence="1 2">
    <name type="scientific">Cladobotryum mycophilum</name>
    <dbReference type="NCBI Taxonomy" id="491253"/>
    <lineage>
        <taxon>Eukaryota</taxon>
        <taxon>Fungi</taxon>
        <taxon>Dikarya</taxon>
        <taxon>Ascomycota</taxon>
        <taxon>Pezizomycotina</taxon>
        <taxon>Sordariomycetes</taxon>
        <taxon>Hypocreomycetidae</taxon>
        <taxon>Hypocreales</taxon>
        <taxon>Hypocreaceae</taxon>
        <taxon>Cladobotryum</taxon>
    </lineage>
</organism>
<dbReference type="Gene3D" id="3.40.50.1820">
    <property type="entry name" value="alpha/beta hydrolase"/>
    <property type="match status" value="1"/>
</dbReference>
<evidence type="ECO:0000313" key="2">
    <source>
        <dbReference type="Proteomes" id="UP001338125"/>
    </source>
</evidence>
<gene>
    <name evidence="1" type="ORF">PT974_11857</name>
</gene>
<sequence>MPPWSVSLSVRRLPIKAIIYRRLSTQSQQTVRVRIGSEGYVTVDLHNFTENPSADALIVHIPPFAFRDESSVRPIPGFLRDWPVAIHDTAFAFRWITENLMPPNNGRGNIIVYGSYLGASLAASLSLTETRSHSRFSIRGFAAYNGIYNWTMFLPDHQINITKISPKSATVMTTPYQSTHMNNLQKRIESLFDTPSNLFDPFASPSLFFHTPGILVPSSFYMSATEAAMLNAKTGYEKLFIKALRPPQQAHLTFPPVDSMLKIPQALLLHDSISTNPPQRRQAKPARYARMAVDAHNFRAQAKDLSTFMKRSIDIIELTDQGEWDDDVEQLAGEAHGRVQVADVGQERKDLDLSEAGQNILLSWIRDRI</sequence>
<dbReference type="InterPro" id="IPR029058">
    <property type="entry name" value="AB_hydrolase_fold"/>
</dbReference>
<dbReference type="SUPFAM" id="SSF53474">
    <property type="entry name" value="alpha/beta-Hydrolases"/>
    <property type="match status" value="1"/>
</dbReference>
<dbReference type="Proteomes" id="UP001338125">
    <property type="component" value="Unassembled WGS sequence"/>
</dbReference>
<evidence type="ECO:0000313" key="1">
    <source>
        <dbReference type="EMBL" id="KAK5987724.1"/>
    </source>
</evidence>
<proteinExistence type="predicted"/>
<evidence type="ECO:0008006" key="3">
    <source>
        <dbReference type="Google" id="ProtNLM"/>
    </source>
</evidence>
<name>A0ABR0S6Z5_9HYPO</name>
<keyword evidence="2" id="KW-1185">Reference proteome</keyword>
<dbReference type="EMBL" id="JAVFKD010000016">
    <property type="protein sequence ID" value="KAK5987724.1"/>
    <property type="molecule type" value="Genomic_DNA"/>
</dbReference>